<reference evidence="1 2" key="1">
    <citation type="journal article" date="2018" name="G3 (Bethesda)">
        <title>A High-Quality Reference Genome for the Invasive Mosquitofish Gambusia affinis Using a Chicago Library.</title>
        <authorList>
            <person name="Hoffberg S.L."/>
            <person name="Troendle N.J."/>
            <person name="Glenn T.C."/>
            <person name="Mahmud O."/>
            <person name="Louha S."/>
            <person name="Chalopin D."/>
            <person name="Bennetzen J.L."/>
            <person name="Mauricio R."/>
        </authorList>
    </citation>
    <scope>NUCLEOTIDE SEQUENCE [LARGE SCALE GENOMIC DNA]</scope>
    <source>
        <strain evidence="1">NE01/NJP1002.9</strain>
        <tissue evidence="1">Muscle</tissue>
    </source>
</reference>
<evidence type="ECO:0008006" key="3">
    <source>
        <dbReference type="Google" id="ProtNLM"/>
    </source>
</evidence>
<proteinExistence type="predicted"/>
<evidence type="ECO:0000313" key="1">
    <source>
        <dbReference type="EMBL" id="PWA14387.1"/>
    </source>
</evidence>
<dbReference type="AlphaFoldDB" id="A0A315USX3"/>
<dbReference type="Proteomes" id="UP000250572">
    <property type="component" value="Unassembled WGS sequence"/>
</dbReference>
<evidence type="ECO:0000313" key="2">
    <source>
        <dbReference type="Proteomes" id="UP000250572"/>
    </source>
</evidence>
<dbReference type="SUPFAM" id="SSF56815">
    <property type="entry name" value="Sec1/munc18-like (SM) proteins"/>
    <property type="match status" value="1"/>
</dbReference>
<protein>
    <recommendedName>
        <fullName evidence="3">Sec1 family domain-containing protein 2</fullName>
    </recommendedName>
</protein>
<keyword evidence="2" id="KW-1185">Reference proteome</keyword>
<sequence length="367" mass="40573">MRLQSGASERGGSGTCSQISTWCRSPSGAQRNATINIQNRRLCRDGGPATTGPGADPDAAGDLHCMLWQQVIRLATADTHLHSDKTCPAPSARPLKSQDHPLQPISRMNQWNALWLPPSIFPLCLSSSSAPAEGEHSCATTEELTTERAHSAVGKMFETLRGLSHMRDHLKQLRSVYTASDGVHQASYRPFLRQILEEVFHPDRPECPDIEHMSGGLTDLLKTGFSMFMKRRLRAGPRCLSAGPADGLRSVCDHNCLCVCWAVFSLCWNKVPLCPGVPLLRLRFGWCAFSVKRLRRKVSRPRPRDNPLLFLFLVGGVTPSELRLVKDTVAALKPGTQVLVLSTRLLRPADIPELLFSAQRLRPDVSF</sequence>
<organism evidence="1 2">
    <name type="scientific">Gambusia affinis</name>
    <name type="common">Western mosquitofish</name>
    <name type="synonym">Heterandria affinis</name>
    <dbReference type="NCBI Taxonomy" id="33528"/>
    <lineage>
        <taxon>Eukaryota</taxon>
        <taxon>Metazoa</taxon>
        <taxon>Chordata</taxon>
        <taxon>Craniata</taxon>
        <taxon>Vertebrata</taxon>
        <taxon>Euteleostomi</taxon>
        <taxon>Actinopterygii</taxon>
        <taxon>Neopterygii</taxon>
        <taxon>Teleostei</taxon>
        <taxon>Neoteleostei</taxon>
        <taxon>Acanthomorphata</taxon>
        <taxon>Ovalentaria</taxon>
        <taxon>Atherinomorphae</taxon>
        <taxon>Cyprinodontiformes</taxon>
        <taxon>Poeciliidae</taxon>
        <taxon>Poeciliinae</taxon>
        <taxon>Gambusia</taxon>
    </lineage>
</organism>
<dbReference type="InterPro" id="IPR036045">
    <property type="entry name" value="Sec1-like_sf"/>
</dbReference>
<dbReference type="InterPro" id="IPR027482">
    <property type="entry name" value="Sec1-like_dom2"/>
</dbReference>
<gene>
    <name evidence="1" type="ORF">CCH79_00011179</name>
</gene>
<comment type="caution">
    <text evidence="1">The sequence shown here is derived from an EMBL/GenBank/DDBJ whole genome shotgun (WGS) entry which is preliminary data.</text>
</comment>
<dbReference type="EMBL" id="NHOQ01002838">
    <property type="protein sequence ID" value="PWA14387.1"/>
    <property type="molecule type" value="Genomic_DNA"/>
</dbReference>
<accession>A0A315USX3</accession>
<dbReference type="Gene3D" id="3.40.50.1910">
    <property type="match status" value="1"/>
</dbReference>
<name>A0A315USX3_GAMAF</name>